<protein>
    <submittedName>
        <fullName evidence="4">Outer membrane protein assembly factor BamD</fullName>
    </submittedName>
</protein>
<keyword evidence="5" id="KW-1185">Reference proteome</keyword>
<evidence type="ECO:0000256" key="2">
    <source>
        <dbReference type="SAM" id="SignalP"/>
    </source>
</evidence>
<evidence type="ECO:0000313" key="4">
    <source>
        <dbReference type="EMBL" id="MBB5038843.1"/>
    </source>
</evidence>
<sequence length="323" mass="36401">MILKSSAMSFFSSPVRAGLLCFFLLGALLPAQARDTDESVRRLYSRAQKLMSEGEAEEALERFLNVVKHYPRTEWSALSLWEVYRINIHLGDDEAAFEALNRLIVEQPGHFEKAHAAQLQLVQRLLGNGKESRRTLEVARKSQITPPEILVEMLKTVIKNGPQSEVGIQAHYYLAIAQEKAGEKKVAIATHEDFTETYPRHELADDAGYQVAYIAYKDWKTMRSNGPHQREGAAVSLAWFIARFPESDKVAQARSCLSEVRASEMRELLGLARYYEGRGNEKAAAVYYEQLAERFPEAVVADKTLADKILKTQPTTEIIGAVR</sequence>
<proteinExistence type="predicted"/>
<name>A0A7W7YMB4_9BACT</name>
<organism evidence="4 5">
    <name type="scientific">Prosthecobacter dejongeii</name>
    <dbReference type="NCBI Taxonomy" id="48465"/>
    <lineage>
        <taxon>Bacteria</taxon>
        <taxon>Pseudomonadati</taxon>
        <taxon>Verrucomicrobiota</taxon>
        <taxon>Verrucomicrobiia</taxon>
        <taxon>Verrucomicrobiales</taxon>
        <taxon>Verrucomicrobiaceae</taxon>
        <taxon>Prosthecobacter</taxon>
    </lineage>
</organism>
<keyword evidence="1 2" id="KW-0732">Signal</keyword>
<dbReference type="Proteomes" id="UP000534294">
    <property type="component" value="Unassembled WGS sequence"/>
</dbReference>
<dbReference type="InterPro" id="IPR011990">
    <property type="entry name" value="TPR-like_helical_dom_sf"/>
</dbReference>
<evidence type="ECO:0000256" key="1">
    <source>
        <dbReference type="ARBA" id="ARBA00022729"/>
    </source>
</evidence>
<dbReference type="Gene3D" id="1.25.40.10">
    <property type="entry name" value="Tetratricopeptide repeat domain"/>
    <property type="match status" value="2"/>
</dbReference>
<accession>A0A7W7YMB4</accession>
<dbReference type="InterPro" id="IPR039565">
    <property type="entry name" value="BamD-like"/>
</dbReference>
<evidence type="ECO:0000259" key="3">
    <source>
        <dbReference type="Pfam" id="PF13525"/>
    </source>
</evidence>
<feature type="signal peptide" evidence="2">
    <location>
        <begin position="1"/>
        <end position="33"/>
    </location>
</feature>
<gene>
    <name evidence="4" type="ORF">HNQ64_003108</name>
</gene>
<evidence type="ECO:0000313" key="5">
    <source>
        <dbReference type="Proteomes" id="UP000534294"/>
    </source>
</evidence>
<dbReference type="EMBL" id="JACHIF010000006">
    <property type="protein sequence ID" value="MBB5038843.1"/>
    <property type="molecule type" value="Genomic_DNA"/>
</dbReference>
<reference evidence="4 5" key="1">
    <citation type="submission" date="2020-08" db="EMBL/GenBank/DDBJ databases">
        <title>Genomic Encyclopedia of Type Strains, Phase IV (KMG-IV): sequencing the most valuable type-strain genomes for metagenomic binning, comparative biology and taxonomic classification.</title>
        <authorList>
            <person name="Goeker M."/>
        </authorList>
    </citation>
    <scope>NUCLEOTIDE SEQUENCE [LARGE SCALE GENOMIC DNA]</scope>
    <source>
        <strain evidence="4 5">DSM 12251</strain>
    </source>
</reference>
<feature type="chain" id="PRO_5031497133" evidence="2">
    <location>
        <begin position="34"/>
        <end position="323"/>
    </location>
</feature>
<dbReference type="AlphaFoldDB" id="A0A7W7YMB4"/>
<dbReference type="SUPFAM" id="SSF48452">
    <property type="entry name" value="TPR-like"/>
    <property type="match status" value="1"/>
</dbReference>
<comment type="caution">
    <text evidence="4">The sequence shown here is derived from an EMBL/GenBank/DDBJ whole genome shotgun (WGS) entry which is preliminary data.</text>
</comment>
<feature type="domain" description="Outer membrane lipoprotein BamD-like" evidence="3">
    <location>
        <begin position="156"/>
        <end position="309"/>
    </location>
</feature>
<dbReference type="Pfam" id="PF13525">
    <property type="entry name" value="YfiO"/>
    <property type="match status" value="1"/>
</dbReference>